<reference evidence="7 8" key="1">
    <citation type="submission" date="2012-06" db="EMBL/GenBank/DDBJ databases">
        <title>Finished chromosome of genome of Cylindrospermum stagnale PCC 7417.</title>
        <authorList>
            <consortium name="US DOE Joint Genome Institute"/>
            <person name="Gugger M."/>
            <person name="Coursin T."/>
            <person name="Rippka R."/>
            <person name="Tandeau De Marsac N."/>
            <person name="Huntemann M."/>
            <person name="Wei C.-L."/>
            <person name="Han J."/>
            <person name="Detter J.C."/>
            <person name="Han C."/>
            <person name="Tapia R."/>
            <person name="Chen A."/>
            <person name="Kyrpides N."/>
            <person name="Mavromatis K."/>
            <person name="Markowitz V."/>
            <person name="Szeto E."/>
            <person name="Ivanova N."/>
            <person name="Pagani I."/>
            <person name="Pati A."/>
            <person name="Goodwin L."/>
            <person name="Nordberg H.P."/>
            <person name="Cantor M.N."/>
            <person name="Hua S.X."/>
            <person name="Woyke T."/>
            <person name="Kerfeld C.A."/>
        </authorList>
    </citation>
    <scope>NUCLEOTIDE SEQUENCE [LARGE SCALE GENOMIC DNA]</scope>
    <source>
        <strain evidence="7 8">PCC 7417</strain>
    </source>
</reference>
<dbReference type="GO" id="GO:0005886">
    <property type="term" value="C:plasma membrane"/>
    <property type="evidence" value="ECO:0007669"/>
    <property type="project" value="UniProtKB-SubCell"/>
</dbReference>
<dbReference type="OrthoDB" id="416209at2"/>
<evidence type="ECO:0000313" key="7">
    <source>
        <dbReference type="EMBL" id="AFZ25754.1"/>
    </source>
</evidence>
<dbReference type="CDD" id="cd13553">
    <property type="entry name" value="PBP2_NrtA_CpmA_like"/>
    <property type="match status" value="1"/>
</dbReference>
<dbReference type="AlphaFoldDB" id="K9X113"/>
<organism evidence="7 8">
    <name type="scientific">Cylindrospermum stagnale PCC 7417</name>
    <dbReference type="NCBI Taxonomy" id="56107"/>
    <lineage>
        <taxon>Bacteria</taxon>
        <taxon>Bacillati</taxon>
        <taxon>Cyanobacteriota</taxon>
        <taxon>Cyanophyceae</taxon>
        <taxon>Nostocales</taxon>
        <taxon>Nostocaceae</taxon>
        <taxon>Cylindrospermum</taxon>
    </lineage>
</organism>
<gene>
    <name evidence="7" type="ORF">Cylst_3621</name>
</gene>
<dbReference type="Pfam" id="PF13379">
    <property type="entry name" value="NMT1_2"/>
    <property type="match status" value="1"/>
</dbReference>
<protein>
    <submittedName>
        <fullName evidence="7">ABC-type nitrate/sulfonate/bicarbonate transport system, periplasmic component</fullName>
    </submittedName>
</protein>
<keyword evidence="2" id="KW-0813">Transport</keyword>
<evidence type="ECO:0000256" key="6">
    <source>
        <dbReference type="ARBA" id="ARBA00023136"/>
    </source>
</evidence>
<evidence type="ECO:0000256" key="1">
    <source>
        <dbReference type="ARBA" id="ARBA00004533"/>
    </source>
</evidence>
<dbReference type="InterPro" id="IPR044527">
    <property type="entry name" value="NrtA/CpmA_ABC-bd_dom"/>
</dbReference>
<sequence>MIYFPFQQKLAKKSQKQTRASVKISSGNCLEKVNLEIGFIALTDATPLIIAKEKGFFAEYGLEVNLSWEPCWKEIAKGVASGRLDAAQMVAGMPLYLTLGAGGKTPVPIVTALTLSRNGNAITFSKRLFDAGVRNLADLYFALNTYLGKNLSLGIVHPASMHNLLLRYWLAAGGINPDKDISLVVIPPPQMLASLKAMNIDGYCVGEPWNSRAVHEDLGFAIATTPEIWSGHPEKVLGVREDWAEKYPQTHLALVKALLAAGEYCDDLRNREEILQLICHPRYLGTDPTYTRPGFIDLYPRGDGKEPQLLTAYNQFYHHQANYPHRDEMLWILTQLARWGLVAFPKNWVEVIKRVCRSDIFEQAAREIGCSHTRMNGSIKLFDGKKFDPSQPIEYLSSLEVKQQIRFEELFI</sequence>
<dbReference type="PANTHER" id="PTHR30024:SF43">
    <property type="entry name" value="BLL4572 PROTEIN"/>
    <property type="match status" value="1"/>
</dbReference>
<dbReference type="EMBL" id="CP003642">
    <property type="protein sequence ID" value="AFZ25754.1"/>
    <property type="molecule type" value="Genomic_DNA"/>
</dbReference>
<dbReference type="GO" id="GO:0006811">
    <property type="term" value="P:monoatomic ion transport"/>
    <property type="evidence" value="ECO:0007669"/>
    <property type="project" value="UniProtKB-KW"/>
</dbReference>
<evidence type="ECO:0000256" key="3">
    <source>
        <dbReference type="ARBA" id="ARBA00022475"/>
    </source>
</evidence>
<dbReference type="Proteomes" id="UP000010475">
    <property type="component" value="Chromosome"/>
</dbReference>
<name>K9X113_9NOST</name>
<dbReference type="HOGENOM" id="CLU_037398_0_1_3"/>
<keyword evidence="3" id="KW-1003">Cell membrane</keyword>
<evidence type="ECO:0000256" key="2">
    <source>
        <dbReference type="ARBA" id="ARBA00022448"/>
    </source>
</evidence>
<dbReference type="PANTHER" id="PTHR30024">
    <property type="entry name" value="ALIPHATIC SULFONATES-BINDING PROTEIN-RELATED"/>
    <property type="match status" value="1"/>
</dbReference>
<comment type="subcellular location">
    <subcellularLocation>
        <location evidence="1">Cell inner membrane</location>
    </subcellularLocation>
</comment>
<dbReference type="Gene3D" id="3.40.190.10">
    <property type="entry name" value="Periplasmic binding protein-like II"/>
    <property type="match status" value="2"/>
</dbReference>
<keyword evidence="4" id="KW-0997">Cell inner membrane</keyword>
<keyword evidence="5" id="KW-0406">Ion transport</keyword>
<evidence type="ECO:0000256" key="5">
    <source>
        <dbReference type="ARBA" id="ARBA00023065"/>
    </source>
</evidence>
<evidence type="ECO:0000313" key="8">
    <source>
        <dbReference type="Proteomes" id="UP000010475"/>
    </source>
</evidence>
<dbReference type="SUPFAM" id="SSF53850">
    <property type="entry name" value="Periplasmic binding protein-like II"/>
    <property type="match status" value="1"/>
</dbReference>
<dbReference type="KEGG" id="csg:Cylst_3621"/>
<keyword evidence="6" id="KW-0472">Membrane</keyword>
<keyword evidence="8" id="KW-1185">Reference proteome</keyword>
<accession>K9X113</accession>
<evidence type="ECO:0000256" key="4">
    <source>
        <dbReference type="ARBA" id="ARBA00022519"/>
    </source>
</evidence>
<proteinExistence type="predicted"/>
<dbReference type="STRING" id="56107.Cylst_3621"/>
<dbReference type="PATRIC" id="fig|56107.3.peg.3986"/>
<dbReference type="eggNOG" id="COG0715">
    <property type="taxonomic scope" value="Bacteria"/>
</dbReference>